<evidence type="ECO:0000256" key="8">
    <source>
        <dbReference type="ARBA" id="ARBA00022692"/>
    </source>
</evidence>
<dbReference type="InterPro" id="IPR051221">
    <property type="entry name" value="LDLR-related"/>
</dbReference>
<dbReference type="InterPro" id="IPR009030">
    <property type="entry name" value="Growth_fac_rcpt_cys_sf"/>
</dbReference>
<keyword evidence="15 23" id="KW-0675">Receptor</keyword>
<evidence type="ECO:0000313" key="23">
    <source>
        <dbReference type="EMBL" id="GFT33332.1"/>
    </source>
</evidence>
<evidence type="ECO:0000256" key="3">
    <source>
        <dbReference type="ARBA" id="ARBA00009939"/>
    </source>
</evidence>
<keyword evidence="7" id="KW-0254">Endocytosis</keyword>
<feature type="disulfide bond" evidence="17">
    <location>
        <begin position="152"/>
        <end position="164"/>
    </location>
</feature>
<name>A0A8X6NV41_NEPPI</name>
<feature type="disulfide bond" evidence="17">
    <location>
        <begin position="171"/>
        <end position="186"/>
    </location>
</feature>
<dbReference type="FunFam" id="4.10.400.10:FF:000004">
    <property type="entry name" value="Low-density lipoprotein receptor-related protein 1"/>
    <property type="match status" value="1"/>
</dbReference>
<feature type="transmembrane region" description="Helical" evidence="20">
    <location>
        <begin position="853"/>
        <end position="876"/>
    </location>
</feature>
<dbReference type="InterPro" id="IPR000742">
    <property type="entry name" value="EGF"/>
</dbReference>
<keyword evidence="24" id="KW-1185">Reference proteome</keyword>
<dbReference type="GO" id="GO:0006898">
    <property type="term" value="P:receptor-mediated endocytosis"/>
    <property type="evidence" value="ECO:0007669"/>
    <property type="project" value="TreeGrafter"/>
</dbReference>
<feature type="disulfide bond" evidence="17">
    <location>
        <begin position="49"/>
        <end position="64"/>
    </location>
</feature>
<proteinExistence type="inferred from homology"/>
<feature type="repeat" description="LDL-receptor class B" evidence="18">
    <location>
        <begin position="608"/>
        <end position="652"/>
    </location>
</feature>
<evidence type="ECO:0000256" key="11">
    <source>
        <dbReference type="ARBA" id="ARBA00022837"/>
    </source>
</evidence>
<feature type="repeat" description="LDL-receptor class B" evidence="18">
    <location>
        <begin position="522"/>
        <end position="564"/>
    </location>
</feature>
<feature type="disulfide bond" evidence="17">
    <location>
        <begin position="30"/>
        <end position="42"/>
    </location>
</feature>
<feature type="region of interest" description="Disordered" evidence="19">
    <location>
        <begin position="754"/>
        <end position="776"/>
    </location>
</feature>
<keyword evidence="9 21" id="KW-0732">Signal</keyword>
<keyword evidence="13 20" id="KW-0472">Membrane</keyword>
<dbReference type="SUPFAM" id="SSF57184">
    <property type="entry name" value="Growth factor receptor domain"/>
    <property type="match status" value="1"/>
</dbReference>
<dbReference type="FunFam" id="2.10.25.10:FF:000009">
    <property type="entry name" value="Low-density lipoprotein receptor isoform 1"/>
    <property type="match status" value="1"/>
</dbReference>
<dbReference type="PROSITE" id="PS01209">
    <property type="entry name" value="LDLRA_1"/>
    <property type="match status" value="4"/>
</dbReference>
<evidence type="ECO:0000256" key="19">
    <source>
        <dbReference type="SAM" id="MobiDB-lite"/>
    </source>
</evidence>
<dbReference type="FunFam" id="4.10.400.10:FF:000045">
    <property type="entry name" value="Low-density lipoprotein receptor-related protein 2"/>
    <property type="match status" value="1"/>
</dbReference>
<dbReference type="FunFam" id="2.120.10.30:FF:000008">
    <property type="entry name" value="Low-density lipoprotein receptor-related protein 4"/>
    <property type="match status" value="1"/>
</dbReference>
<feature type="disulfide bond" evidence="17">
    <location>
        <begin position="191"/>
        <end position="203"/>
    </location>
</feature>
<dbReference type="PANTHER" id="PTHR22722">
    <property type="entry name" value="LOW-DENSITY LIPOPROTEIN RECEPTOR-RELATED PROTEIN 2-RELATED"/>
    <property type="match status" value="1"/>
</dbReference>
<dbReference type="InterPro" id="IPR018097">
    <property type="entry name" value="EGF_Ca-bd_CS"/>
</dbReference>
<gene>
    <name evidence="23" type="primary">LDLR</name>
    <name evidence="23" type="ORF">NPIL_449821</name>
</gene>
<dbReference type="PRINTS" id="PR00261">
    <property type="entry name" value="LDLRECEPTOR"/>
</dbReference>
<evidence type="ECO:0000313" key="24">
    <source>
        <dbReference type="Proteomes" id="UP000887013"/>
    </source>
</evidence>
<feature type="repeat" description="LDL-receptor class B" evidence="18">
    <location>
        <begin position="565"/>
        <end position="607"/>
    </location>
</feature>
<dbReference type="GO" id="GO:0005576">
    <property type="term" value="C:extracellular region"/>
    <property type="evidence" value="ECO:0007669"/>
    <property type="project" value="UniProtKB-SubCell"/>
</dbReference>
<dbReference type="Pfam" id="PF00058">
    <property type="entry name" value="Ldl_recept_b"/>
    <property type="match status" value="3"/>
</dbReference>
<feature type="signal peptide" evidence="21">
    <location>
        <begin position="1"/>
        <end position="28"/>
    </location>
</feature>
<evidence type="ECO:0000256" key="13">
    <source>
        <dbReference type="ARBA" id="ARBA00023136"/>
    </source>
</evidence>
<evidence type="ECO:0000256" key="16">
    <source>
        <dbReference type="ARBA" id="ARBA00023180"/>
    </source>
</evidence>
<evidence type="ECO:0000256" key="17">
    <source>
        <dbReference type="PROSITE-ProRule" id="PRU00124"/>
    </source>
</evidence>
<keyword evidence="23" id="KW-0449">Lipoprotein</keyword>
<evidence type="ECO:0000256" key="12">
    <source>
        <dbReference type="ARBA" id="ARBA00022989"/>
    </source>
</evidence>
<feature type="disulfide bond" evidence="17">
    <location>
        <begin position="279"/>
        <end position="297"/>
    </location>
</feature>
<evidence type="ECO:0000256" key="14">
    <source>
        <dbReference type="ARBA" id="ARBA00023157"/>
    </source>
</evidence>
<sequence>MLKYPVLKGNIHLAFLATFIILIKSSHAHCPSHQFECGNGRCIPITWHCDDDNDCGDNTDESRCELRTCSETEFKCRNSKCVPLRWLCDNEDDCGDKSDENPRQCQNMTCAPDQFSCGSPSGLCIPISWRCDGQEDCVEGLDEKDDCHQITCTEEEFTCDNNKCITKRWVCDQDNDCGDFSDEKNCPNVTCSTSEFMCINGKCIPDRWRCDGDVDCLDGSDEVTCPKQTLRSSCSSTEFMCKSRDCIHLDWVCDGDADCPDRSDEHNCTVTCRSDQFRCNNNRCISGTLQCDGKHDCSDGSDEINCPSIIPKGCDPIKEFDCGGKHCIPIELTCNGKNDCGNWEDEPHEKCFVNECNINNGGCSQKCVNEIIGFHCDCFSGYKLLDNQTCEDINECEIYGTCSQLCNNTKGSFKCSCLEGYSIEPSNHRRCKAQQGHAALLFSNRRDLRKINLETSEYTLVASGLRNAMAIDYDFAKKTIVWTDVLEGRVYSAPLRTGEPITEVASSGVLTPDGIAIDWIHENVYWTDTGIDAINVAQLNGDVRKTLFKKSLDEPRAIVVNPLEGWMFWADWGDVKIERAGMDGTHRNVIVSKDIQWPNGLAIDLVSRKIFWADAKLHIISCANFDGSDQHVVLSSPSEVKHPFSLDVFEDWLYWTDWDSESILKVDKFTGKNLRTVANGISSPMGMRVYHSYKQPKGPNRCGEMNGGCSHMCLPAPHLSEGSAKYTCACPNGMVLSDNGLNCLSIEPPVTKPAPTIVPSTTRRRKPMTTTPTSNIHPSTILSTTIKSLSSSSTRVYISTSSIDTTTFHAESSSQTIDTLSVLQTTPKPSQQSSFMNETLREIQEVIDDSGRIAGIIIGVLTGLALVLALVGFCIYKQYLRRNITSMNFDNPVYRKTTEDQFSLEKNQYQPARSYPSSLEPLTSPGTNEFV</sequence>
<feature type="disulfide bond" evidence="17">
    <location>
        <begin position="76"/>
        <end position="94"/>
    </location>
</feature>
<dbReference type="GO" id="GO:0005509">
    <property type="term" value="F:calcium ion binding"/>
    <property type="evidence" value="ECO:0007669"/>
    <property type="project" value="InterPro"/>
</dbReference>
<dbReference type="Gene3D" id="4.10.400.10">
    <property type="entry name" value="Low-density Lipoprotein Receptor"/>
    <property type="match status" value="8"/>
</dbReference>
<feature type="disulfide bond" evidence="17">
    <location>
        <begin position="198"/>
        <end position="216"/>
    </location>
</feature>
<evidence type="ECO:0000256" key="2">
    <source>
        <dbReference type="ARBA" id="ARBA00004613"/>
    </source>
</evidence>
<feature type="disulfide bond" evidence="17">
    <location>
        <begin position="69"/>
        <end position="81"/>
    </location>
</feature>
<dbReference type="InterPro" id="IPR036055">
    <property type="entry name" value="LDL_receptor-like_sf"/>
</dbReference>
<keyword evidence="6" id="KW-0245">EGF-like domain</keyword>
<evidence type="ECO:0000256" key="6">
    <source>
        <dbReference type="ARBA" id="ARBA00022536"/>
    </source>
</evidence>
<organism evidence="23 24">
    <name type="scientific">Nephila pilipes</name>
    <name type="common">Giant wood spider</name>
    <name type="synonym">Nephila maculata</name>
    <dbReference type="NCBI Taxonomy" id="299642"/>
    <lineage>
        <taxon>Eukaryota</taxon>
        <taxon>Metazoa</taxon>
        <taxon>Ecdysozoa</taxon>
        <taxon>Arthropoda</taxon>
        <taxon>Chelicerata</taxon>
        <taxon>Arachnida</taxon>
        <taxon>Araneae</taxon>
        <taxon>Araneomorphae</taxon>
        <taxon>Entelegynae</taxon>
        <taxon>Araneoidea</taxon>
        <taxon>Nephilidae</taxon>
        <taxon>Nephila</taxon>
    </lineage>
</organism>
<evidence type="ECO:0000256" key="9">
    <source>
        <dbReference type="ARBA" id="ARBA00022729"/>
    </source>
</evidence>
<keyword evidence="4" id="KW-1003">Cell membrane</keyword>
<comment type="caution">
    <text evidence="23">The sequence shown here is derived from an EMBL/GenBank/DDBJ whole genome shotgun (WGS) entry which is preliminary data.</text>
</comment>
<protein>
    <submittedName>
        <fullName evidence="23">Low-density lipoprotein receptor</fullName>
    </submittedName>
</protein>
<dbReference type="Pfam" id="PF00057">
    <property type="entry name" value="Ldl_recept_a"/>
    <property type="match status" value="8"/>
</dbReference>
<feature type="domain" description="EGF-like" evidence="22">
    <location>
        <begin position="376"/>
        <end position="390"/>
    </location>
</feature>
<dbReference type="SUPFAM" id="SSF63825">
    <property type="entry name" value="YWTD domain"/>
    <property type="match status" value="1"/>
</dbReference>
<dbReference type="SMART" id="SM00192">
    <property type="entry name" value="LDLa"/>
    <property type="match status" value="8"/>
</dbReference>
<dbReference type="Gene3D" id="2.10.25.10">
    <property type="entry name" value="Laminin"/>
    <property type="match status" value="3"/>
</dbReference>
<dbReference type="SMART" id="SM00135">
    <property type="entry name" value="LY"/>
    <property type="match status" value="5"/>
</dbReference>
<dbReference type="CDD" id="cd00054">
    <property type="entry name" value="EGF_CA"/>
    <property type="match status" value="1"/>
</dbReference>
<dbReference type="CDD" id="cd00112">
    <property type="entry name" value="LDLa"/>
    <property type="match status" value="7"/>
</dbReference>
<keyword evidence="10" id="KW-0677">Repeat</keyword>
<dbReference type="InterPro" id="IPR011042">
    <property type="entry name" value="6-blade_b-propeller_TolB-like"/>
</dbReference>
<feature type="disulfide bond" evidence="17">
    <location>
        <begin position="241"/>
        <end position="259"/>
    </location>
</feature>
<comment type="similarity">
    <text evidence="3">Belongs to the LDLR family.</text>
</comment>
<dbReference type="FunFam" id="4.10.400.10:FF:000030">
    <property type="entry name" value="Sortilin related receptor 1"/>
    <property type="match status" value="1"/>
</dbReference>
<feature type="disulfide bond" evidence="17">
    <location>
        <begin position="210"/>
        <end position="225"/>
    </location>
</feature>
<evidence type="ECO:0000256" key="15">
    <source>
        <dbReference type="ARBA" id="ARBA00023170"/>
    </source>
</evidence>
<evidence type="ECO:0000256" key="10">
    <source>
        <dbReference type="ARBA" id="ARBA00022737"/>
    </source>
</evidence>
<feature type="disulfide bond" evidence="17">
    <location>
        <begin position="159"/>
        <end position="177"/>
    </location>
</feature>
<dbReference type="GO" id="GO:0042562">
    <property type="term" value="F:hormone binding"/>
    <property type="evidence" value="ECO:0007669"/>
    <property type="project" value="TreeGrafter"/>
</dbReference>
<dbReference type="SUPFAM" id="SSF57424">
    <property type="entry name" value="LDL receptor-like module"/>
    <property type="match status" value="8"/>
</dbReference>
<evidence type="ECO:0000256" key="20">
    <source>
        <dbReference type="SAM" id="Phobius"/>
    </source>
</evidence>
<evidence type="ECO:0000259" key="22">
    <source>
        <dbReference type="PROSITE" id="PS01186"/>
    </source>
</evidence>
<feature type="region of interest" description="Disordered" evidence="19">
    <location>
        <begin position="910"/>
        <end position="931"/>
    </location>
</feature>
<dbReference type="PANTHER" id="PTHR22722:SF14">
    <property type="entry name" value="MEGALIN, ISOFORM A"/>
    <property type="match status" value="1"/>
</dbReference>
<evidence type="ECO:0000256" key="4">
    <source>
        <dbReference type="ARBA" id="ARBA00022475"/>
    </source>
</evidence>
<dbReference type="GO" id="GO:0030001">
    <property type="term" value="P:metal ion transport"/>
    <property type="evidence" value="ECO:0007669"/>
    <property type="project" value="UniProtKB-ARBA"/>
</dbReference>
<comment type="caution">
    <text evidence="17">Lacks conserved residue(s) required for the propagation of feature annotation.</text>
</comment>
<feature type="disulfide bond" evidence="17">
    <location>
        <begin position="234"/>
        <end position="246"/>
    </location>
</feature>
<dbReference type="Proteomes" id="UP000887013">
    <property type="component" value="Unassembled WGS sequence"/>
</dbReference>
<keyword evidence="14 17" id="KW-1015">Disulfide bond</keyword>
<evidence type="ECO:0000256" key="18">
    <source>
        <dbReference type="PROSITE-ProRule" id="PRU00461"/>
    </source>
</evidence>
<feature type="disulfide bond" evidence="17">
    <location>
        <begin position="322"/>
        <end position="340"/>
    </location>
</feature>
<dbReference type="OrthoDB" id="5958943at2759"/>
<keyword evidence="11" id="KW-0106">Calcium</keyword>
<feature type="disulfide bond" evidence="17">
    <location>
        <begin position="37"/>
        <end position="55"/>
    </location>
</feature>
<dbReference type="InterPro" id="IPR002172">
    <property type="entry name" value="LDrepeatLR_classA_rpt"/>
</dbReference>
<dbReference type="Pfam" id="PF14670">
    <property type="entry name" value="FXa_inhibition"/>
    <property type="match status" value="1"/>
</dbReference>
<evidence type="ECO:0000256" key="1">
    <source>
        <dbReference type="ARBA" id="ARBA00004251"/>
    </source>
</evidence>
<accession>A0A8X6NV41</accession>
<dbReference type="InterPro" id="IPR000033">
    <property type="entry name" value="LDLR_classB_rpt"/>
</dbReference>
<feature type="disulfide bond" evidence="17">
    <location>
        <begin position="291"/>
        <end position="306"/>
    </location>
</feature>
<comment type="subcellular location">
    <subcellularLocation>
        <location evidence="1">Cell membrane</location>
        <topology evidence="1">Single-pass type I membrane protein</topology>
    </subcellularLocation>
    <subcellularLocation>
        <location evidence="2">Secreted</location>
    </subcellularLocation>
</comment>
<keyword evidence="16" id="KW-0325">Glycoprotein</keyword>
<dbReference type="SMART" id="SM00179">
    <property type="entry name" value="EGF_CA"/>
    <property type="match status" value="2"/>
</dbReference>
<dbReference type="PROSITE" id="PS50068">
    <property type="entry name" value="LDLRA_2"/>
    <property type="match status" value="8"/>
</dbReference>
<evidence type="ECO:0000256" key="7">
    <source>
        <dbReference type="ARBA" id="ARBA00022583"/>
    </source>
</evidence>
<dbReference type="FunFam" id="4.10.400.10:FF:000002">
    <property type="entry name" value="Low-density lipoprotein receptor-related protein 1"/>
    <property type="match status" value="1"/>
</dbReference>
<keyword evidence="5" id="KW-0964">Secreted</keyword>
<dbReference type="AlphaFoldDB" id="A0A8X6NV41"/>
<reference evidence="23" key="1">
    <citation type="submission" date="2020-08" db="EMBL/GenBank/DDBJ databases">
        <title>Multicomponent nature underlies the extraordinary mechanical properties of spider dragline silk.</title>
        <authorList>
            <person name="Kono N."/>
            <person name="Nakamura H."/>
            <person name="Mori M."/>
            <person name="Yoshida Y."/>
            <person name="Ohtoshi R."/>
            <person name="Malay A.D."/>
            <person name="Moran D.A.P."/>
            <person name="Tomita M."/>
            <person name="Numata K."/>
            <person name="Arakawa K."/>
        </authorList>
    </citation>
    <scope>NUCLEOTIDE SEQUENCE</scope>
</reference>
<feature type="disulfide bond" evidence="17">
    <location>
        <begin position="253"/>
        <end position="268"/>
    </location>
</feature>
<dbReference type="EMBL" id="BMAW01013335">
    <property type="protein sequence ID" value="GFT33332.1"/>
    <property type="molecule type" value="Genomic_DNA"/>
</dbReference>
<keyword evidence="8 20" id="KW-0812">Transmembrane</keyword>
<evidence type="ECO:0000256" key="5">
    <source>
        <dbReference type="ARBA" id="ARBA00022525"/>
    </source>
</evidence>
<keyword evidence="12 20" id="KW-1133">Transmembrane helix</keyword>
<dbReference type="GO" id="GO:0043235">
    <property type="term" value="C:receptor complex"/>
    <property type="evidence" value="ECO:0007669"/>
    <property type="project" value="TreeGrafter"/>
</dbReference>
<dbReference type="Pfam" id="PF07645">
    <property type="entry name" value="EGF_CA"/>
    <property type="match status" value="1"/>
</dbReference>
<dbReference type="SMART" id="SM00181">
    <property type="entry name" value="EGF"/>
    <property type="match status" value="4"/>
</dbReference>
<feature type="chain" id="PRO_5036478208" evidence="21">
    <location>
        <begin position="29"/>
        <end position="931"/>
    </location>
</feature>
<dbReference type="PROSITE" id="PS51120">
    <property type="entry name" value="LDLRB"/>
    <property type="match status" value="3"/>
</dbReference>
<dbReference type="PROSITE" id="PS01187">
    <property type="entry name" value="EGF_CA"/>
    <property type="match status" value="1"/>
</dbReference>
<dbReference type="Gene3D" id="2.120.10.30">
    <property type="entry name" value="TolB, C-terminal domain"/>
    <property type="match status" value="1"/>
</dbReference>
<dbReference type="InterPro" id="IPR049883">
    <property type="entry name" value="NOTCH1_EGF-like"/>
</dbReference>
<dbReference type="InterPro" id="IPR023415">
    <property type="entry name" value="LDLR_class-A_CS"/>
</dbReference>
<dbReference type="PROSITE" id="PS01186">
    <property type="entry name" value="EGF_2"/>
    <property type="match status" value="1"/>
</dbReference>
<evidence type="ECO:0000256" key="21">
    <source>
        <dbReference type="SAM" id="SignalP"/>
    </source>
</evidence>
<dbReference type="InterPro" id="IPR001881">
    <property type="entry name" value="EGF-like_Ca-bd_dom"/>
</dbReference>
<dbReference type="GO" id="GO:0016324">
    <property type="term" value="C:apical plasma membrane"/>
    <property type="evidence" value="ECO:0007669"/>
    <property type="project" value="TreeGrafter"/>
</dbReference>
<feature type="disulfide bond" evidence="17">
    <location>
        <begin position="272"/>
        <end position="284"/>
    </location>
</feature>